<name>A0A9X1NAV0_9ACTN</name>
<organism evidence="1 2">
    <name type="scientific">Kineosporia babensis</name>
    <dbReference type="NCBI Taxonomy" id="499548"/>
    <lineage>
        <taxon>Bacteria</taxon>
        <taxon>Bacillati</taxon>
        <taxon>Actinomycetota</taxon>
        <taxon>Actinomycetes</taxon>
        <taxon>Kineosporiales</taxon>
        <taxon>Kineosporiaceae</taxon>
        <taxon>Kineosporia</taxon>
    </lineage>
</organism>
<reference evidence="1" key="1">
    <citation type="submission" date="2021-11" db="EMBL/GenBank/DDBJ databases">
        <title>Streptomyces corallinus and Kineosporia corallina sp. nov., two new coral-derived marine actinobacteria.</title>
        <authorList>
            <person name="Buangrab K."/>
            <person name="Sutthacheep M."/>
            <person name="Yeemin T."/>
            <person name="Harunari E."/>
            <person name="Igarashi Y."/>
            <person name="Sripreechasak P."/>
            <person name="Kanchanasin P."/>
            <person name="Tanasupawat S."/>
            <person name="Phongsopitanun W."/>
        </authorList>
    </citation>
    <scope>NUCLEOTIDE SEQUENCE</scope>
    <source>
        <strain evidence="1">JCM 31032</strain>
    </source>
</reference>
<protein>
    <submittedName>
        <fullName evidence="1">Spherulation-specific family 4 protein</fullName>
    </submittedName>
</protein>
<dbReference type="EMBL" id="JAJOMB010000003">
    <property type="protein sequence ID" value="MCD5310715.1"/>
    <property type="molecule type" value="Genomic_DNA"/>
</dbReference>
<dbReference type="InterPro" id="IPR021986">
    <property type="entry name" value="Spherulin4"/>
</dbReference>
<evidence type="ECO:0000313" key="1">
    <source>
        <dbReference type="EMBL" id="MCD5310715.1"/>
    </source>
</evidence>
<sequence length="225" mass="23654">MSFRFRRPRLLGQAVPMYVHPVLGPDAWQALGQADLGQGFAVVNAANGPGTAADSVYEGALGALSAPVVGYADYAYGGRGLDLLLADLENWRRLYGITGLFLDQVTSHPQNPGAAADLIARLRDAGATRVIVNPGVEPAPMWCQVADVVVSFEGSWAAHQGYAPADWLREIPAERLCHLVHSVPSGVPGTEVAAQIMDTGAGIAGVSHEHLPNPWTGALLSSGRT</sequence>
<dbReference type="AlphaFoldDB" id="A0A9X1NAV0"/>
<accession>A0A9X1NAV0</accession>
<evidence type="ECO:0000313" key="2">
    <source>
        <dbReference type="Proteomes" id="UP001138997"/>
    </source>
</evidence>
<proteinExistence type="predicted"/>
<dbReference type="Proteomes" id="UP001138997">
    <property type="component" value="Unassembled WGS sequence"/>
</dbReference>
<dbReference type="PANTHER" id="PTHR35040:SF9">
    <property type="entry name" value="4-LIKE CELL SURFACE PROTEIN, PUTATIVE (AFU_ORTHOLOGUE AFUA_4G14080)-RELATED"/>
    <property type="match status" value="1"/>
</dbReference>
<dbReference type="RefSeq" id="WP_231439841.1">
    <property type="nucleotide sequence ID" value="NZ_JAJOMB010000003.1"/>
</dbReference>
<keyword evidence="2" id="KW-1185">Reference proteome</keyword>
<gene>
    <name evidence="1" type="ORF">LR394_07405</name>
</gene>
<dbReference type="Pfam" id="PF12138">
    <property type="entry name" value="Spherulin4"/>
    <property type="match status" value="1"/>
</dbReference>
<dbReference type="PANTHER" id="PTHR35040">
    <property type="match status" value="1"/>
</dbReference>
<comment type="caution">
    <text evidence="1">The sequence shown here is derived from an EMBL/GenBank/DDBJ whole genome shotgun (WGS) entry which is preliminary data.</text>
</comment>